<dbReference type="SUPFAM" id="SSF58113">
    <property type="entry name" value="Apolipoprotein A-I"/>
    <property type="match status" value="1"/>
</dbReference>
<protein>
    <recommendedName>
        <fullName evidence="4">DUF1640 domain-containing protein</fullName>
    </recommendedName>
</protein>
<evidence type="ECO:0008006" key="4">
    <source>
        <dbReference type="Google" id="ProtNLM"/>
    </source>
</evidence>
<accession>A0ABR7TEQ6</accession>
<dbReference type="Gene3D" id="1.20.58.130">
    <property type="match status" value="1"/>
</dbReference>
<evidence type="ECO:0000313" key="3">
    <source>
        <dbReference type="Proteomes" id="UP000659124"/>
    </source>
</evidence>
<name>A0ABR7TEQ6_9BACT</name>
<proteinExistence type="predicted"/>
<dbReference type="EMBL" id="JACVFC010000001">
    <property type="protein sequence ID" value="MBC9928746.1"/>
    <property type="molecule type" value="Genomic_DNA"/>
</dbReference>
<organism evidence="2 3">
    <name type="scientific">Chitinophaga qingshengii</name>
    <dbReference type="NCBI Taxonomy" id="1569794"/>
    <lineage>
        <taxon>Bacteria</taxon>
        <taxon>Pseudomonadati</taxon>
        <taxon>Bacteroidota</taxon>
        <taxon>Chitinophagia</taxon>
        <taxon>Chitinophagales</taxon>
        <taxon>Chitinophagaceae</taxon>
        <taxon>Chitinophaga</taxon>
    </lineage>
</organism>
<evidence type="ECO:0000313" key="2">
    <source>
        <dbReference type="EMBL" id="MBC9928746.1"/>
    </source>
</evidence>
<dbReference type="RefSeq" id="WP_188085918.1">
    <property type="nucleotide sequence ID" value="NZ_JACVFC010000001.1"/>
</dbReference>
<reference evidence="2 3" key="1">
    <citation type="submission" date="2020-09" db="EMBL/GenBank/DDBJ databases">
        <title>Genome sequences of type strains of Chitinophaga qingshengii and Chitinophaga varians.</title>
        <authorList>
            <person name="Kittiwongwattana C."/>
        </authorList>
    </citation>
    <scope>NUCLEOTIDE SEQUENCE [LARGE SCALE GENOMIC DNA]</scope>
    <source>
        <strain evidence="2 3">JCM 30026</strain>
    </source>
</reference>
<dbReference type="Proteomes" id="UP000659124">
    <property type="component" value="Unassembled WGS sequence"/>
</dbReference>
<comment type="caution">
    <text evidence="2">The sequence shown here is derived from an EMBL/GenBank/DDBJ whole genome shotgun (WGS) entry which is preliminary data.</text>
</comment>
<keyword evidence="3" id="KW-1185">Reference proteome</keyword>
<gene>
    <name evidence="2" type="ORF">ICL07_00065</name>
</gene>
<keyword evidence="1" id="KW-1133">Transmembrane helix</keyword>
<feature type="transmembrane region" description="Helical" evidence="1">
    <location>
        <begin position="175"/>
        <end position="196"/>
    </location>
</feature>
<evidence type="ECO:0000256" key="1">
    <source>
        <dbReference type="SAM" id="Phobius"/>
    </source>
</evidence>
<keyword evidence="1" id="KW-0812">Transmembrane</keyword>
<keyword evidence="1" id="KW-0472">Membrane</keyword>
<sequence length="197" mass="22622">MIANNIKIYDIFRKDLHLEDEKARELVSEMDDSFNNYQVTNFATKLQVQELSGRMDQIIINQHSMKGELTEVKTEMRDFRNEINTKLDGFKNEVNTKLDGFKSEVNTKLDGFKSEVDTKLNGFNNNQDGFKGKLDEFKDKMNEGQVGLANFQTAIAIQMKNDFEKIYSKMNRIGILQYVAITGTLVGIIASLIKLFK</sequence>